<dbReference type="GeneID" id="37038599"/>
<sequence>MDTEGPSYRSGYDDEAQHEYLDQQEGLSSTMLNKDVDEGMLAEETTNIIAPIHSGGHRAAMEGGVDDGQEGEDGLGKDDPLGRNLLYRANAAEGVSAGAPTNPTPRGLMASPFRPPDRGSGEEFTARQQEIKDAIDASRVLLSAEWLYNAWTRDDNPPAWRDALAALSTEKLLPGYSRYVFTMGQAMSPANKAEGRLKSVVEICLDIDKIRASAVRLFKVRTAILGVDIKFAPEADVDPSLFKIKYEGFHLEHDKTSRSLGEGLLALYLDPVLARSIDYIDDFIRTVITQLNARGYELRCLWSIFTNLRGAINGPPRYREELLAVVELIGEDRKVHGWLYVPGSPRCYVWYPGRGRWCYKCTWRAEEQHKETAECKAAEAKRRSKARAAKAVPRKESSIDPVPPMRGHKLAGCGPLQPQRQ</sequence>
<feature type="region of interest" description="Disordered" evidence="1">
    <location>
        <begin position="1"/>
        <end position="34"/>
    </location>
</feature>
<evidence type="ECO:0000313" key="3">
    <source>
        <dbReference type="Proteomes" id="UP000245783"/>
    </source>
</evidence>
<feature type="region of interest" description="Disordered" evidence="1">
    <location>
        <begin position="94"/>
        <end position="125"/>
    </location>
</feature>
<dbReference type="RefSeq" id="XP_025372162.1">
    <property type="nucleotide sequence ID" value="XM_025516729.1"/>
</dbReference>
<protein>
    <submittedName>
        <fullName evidence="2">Uncharacterized protein</fullName>
    </submittedName>
</protein>
<evidence type="ECO:0000313" key="2">
    <source>
        <dbReference type="EMBL" id="PWN45002.1"/>
    </source>
</evidence>
<accession>A0A316W5I3</accession>
<keyword evidence="3" id="KW-1185">Reference proteome</keyword>
<reference evidence="2 3" key="1">
    <citation type="journal article" date="2018" name="Mol. Biol. Evol.">
        <title>Broad Genomic Sampling Reveals a Smut Pathogenic Ancestry of the Fungal Clade Ustilaginomycotina.</title>
        <authorList>
            <person name="Kijpornyongpan T."/>
            <person name="Mondo S.J."/>
            <person name="Barry K."/>
            <person name="Sandor L."/>
            <person name="Lee J."/>
            <person name="Lipzen A."/>
            <person name="Pangilinan J."/>
            <person name="LaButti K."/>
            <person name="Hainaut M."/>
            <person name="Henrissat B."/>
            <person name="Grigoriev I.V."/>
            <person name="Spatafora J.W."/>
            <person name="Aime M.C."/>
        </authorList>
    </citation>
    <scope>NUCLEOTIDE SEQUENCE [LARGE SCALE GENOMIC DNA]</scope>
    <source>
        <strain evidence="2 3">MCA 4658</strain>
    </source>
</reference>
<feature type="compositionally biased region" description="Basic and acidic residues" evidence="1">
    <location>
        <begin position="11"/>
        <end position="21"/>
    </location>
</feature>
<evidence type="ECO:0000256" key="1">
    <source>
        <dbReference type="SAM" id="MobiDB-lite"/>
    </source>
</evidence>
<dbReference type="EMBL" id="KZ819357">
    <property type="protein sequence ID" value="PWN45002.1"/>
    <property type="molecule type" value="Genomic_DNA"/>
</dbReference>
<proteinExistence type="predicted"/>
<feature type="compositionally biased region" description="Basic and acidic residues" evidence="1">
    <location>
        <begin position="115"/>
        <end position="125"/>
    </location>
</feature>
<name>A0A316W5I3_9BASI</name>
<feature type="compositionally biased region" description="Acidic residues" evidence="1">
    <location>
        <begin position="64"/>
        <end position="73"/>
    </location>
</feature>
<feature type="region of interest" description="Disordered" evidence="1">
    <location>
        <begin position="50"/>
        <end position="75"/>
    </location>
</feature>
<gene>
    <name evidence="2" type="ORF">IE81DRAFT_361404</name>
</gene>
<feature type="region of interest" description="Disordered" evidence="1">
    <location>
        <begin position="384"/>
        <end position="421"/>
    </location>
</feature>
<dbReference type="AlphaFoldDB" id="A0A316W5I3"/>
<dbReference type="Proteomes" id="UP000245783">
    <property type="component" value="Unassembled WGS sequence"/>
</dbReference>
<dbReference type="InParanoid" id="A0A316W5I3"/>
<organism evidence="2 3">
    <name type="scientific">Ceraceosorus guamensis</name>
    <dbReference type="NCBI Taxonomy" id="1522189"/>
    <lineage>
        <taxon>Eukaryota</taxon>
        <taxon>Fungi</taxon>
        <taxon>Dikarya</taxon>
        <taxon>Basidiomycota</taxon>
        <taxon>Ustilaginomycotina</taxon>
        <taxon>Exobasidiomycetes</taxon>
        <taxon>Ceraceosorales</taxon>
        <taxon>Ceraceosoraceae</taxon>
        <taxon>Ceraceosorus</taxon>
    </lineage>
</organism>